<comment type="subcellular location">
    <subcellularLocation>
        <location evidence="1">Nucleus</location>
        <location evidence="1">Nucleolus</location>
    </subcellularLocation>
</comment>
<dbReference type="EMBL" id="KQ241632">
    <property type="protein sequence ID" value="KNC86865.1"/>
    <property type="molecule type" value="Genomic_DNA"/>
</dbReference>
<dbReference type="PANTHER" id="PTHR12858:SF2">
    <property type="entry name" value="RIBOSOME BIOGENESIS PROTEIN BMS1 HOMOLOG"/>
    <property type="match status" value="1"/>
</dbReference>
<dbReference type="OrthoDB" id="10260897at2759"/>
<dbReference type="Pfam" id="PF04950">
    <property type="entry name" value="RIBIOP_C"/>
    <property type="match status" value="1"/>
</dbReference>
<dbReference type="STRING" id="667725.A0A0L0GCW9"/>
<keyword evidence="5" id="KW-0378">Hydrolase</keyword>
<keyword evidence="14" id="KW-1185">Reference proteome</keyword>
<evidence type="ECO:0000313" key="13">
    <source>
        <dbReference type="EMBL" id="KNC86865.1"/>
    </source>
</evidence>
<dbReference type="InterPro" id="IPR007034">
    <property type="entry name" value="BMS1_TSR1_C"/>
</dbReference>
<dbReference type="GO" id="GO:0000479">
    <property type="term" value="P:endonucleolytic cleavage of tricistronic rRNA transcript (SSU-rRNA, 5.8S rRNA, LSU-rRNA)"/>
    <property type="evidence" value="ECO:0007669"/>
    <property type="project" value="TreeGrafter"/>
</dbReference>
<dbReference type="SMART" id="SM01362">
    <property type="entry name" value="DUF663"/>
    <property type="match status" value="1"/>
</dbReference>
<accession>A0A0L0GCW9</accession>
<sequence length="1334" mass="149269">MEDSSQKGHQKSVTGGKAKARAAAEHRKVDRKHENSFNAKAFINASSVNAHKNLRRRNDLETKKHHIVMADRNVDEPPPYVVAVVGPPKVGKTTLIKSLVKRYTRQNINGEIKGPVTLISGKKRRLTFMECANDINSMVDIAKVADLVLLLIDASYGFEMETFEFLNICQVHGMPRIMGVLTHLDLFKNNKVLRKTKKRLKNRFWTEIYQGAKLFYLSGMIGQRYTQTEIMNLSRFISVMKFRPMTWRNTHGYVLADRMEDITNPEEKRVNPKCDRTVAVYGYVRGTHLKAHHKIHIPGMGDMYMENMSFLADPCPLPTQKKKRTLDEKERLLYAPMADIGDIVYDKDATYIDMGNFIRNRDAVDAADQSKIKVSEESNLIGSSEGDAAQDVTELPGVKMVDTLIDMPKGLDEMQTSAGLRFFSGGAVIKSGDFVQSQTDKAEGQDMGLGESEDEGVGGAQGKASTRKQPSERSEVVDGRRRRRAVFDDEADSDSDGGSGSDSEDDSNAEDEEGADMLNGGAKKGAKHGGKVSELDGETEEESVEFAESDSDMGEGQMNATDDDQSEDEDSYVAEIDRVASGSEEASSGSGSDSEEMDSDMQESEASDAGGDSDGDSDSADEGALQATGTKHAVTAQGKGKKGLGASVGESVESVGVDETHPSLRWKEDLALKAAESFKARRSKNIMTLVYGKGGNGNHDNEEAESSAKADQEEVAESGIFHLKKKDTGHSGINMFDATKHRLPAEFRHDWYSEGAQELIRNRFVTGTWAEDVDAETQLAKDDEEQRRQDALDRGMEVKDGDELFGDFEDLETGVRHGLGNEGESGDEDADDEDGDVVLDDGSAMETGDRVSELSKTAKMRRLEEIKKKKKAMFDKEYDTKDNTEFFDEMKKGIAEQSALNRAEFANESDEVRVQFEGYRPGMYVRVELVKIPYQFVQNFNPCYPLIMGALLSNEENLGFVHTRVKKHRWHKKILKNNDPLIISMGWRRFQTTVQYSIQDHNKRNRLLKYTPHHMHCNALFWGPLTPPNTGFLAIQKPSRDAPGFRIAATGVVLELDQSFEVVKKLKLTGTPTKIYKNTAFIKDMFSSDLEIQKFLGASIRTVSGIRGSVKKAMKGQGMPPGAYRATFEDKILMSDIVFLRCWYPVQPIKYYNPMTSLLSVEKGGTEDMPIMRTVGQMRRDAQIPVPVNKDSEYTKIERETRKFNPLKIPKALQADLPFASKPKLLVKKSANNKKNALKKKKANPFISHAVVMEPAEKRVYKLMQQINTIRNDKNLTKKGKNDERKAKKAKAEALHAQKRAAREKDEKKRHFRTVGKEEKRQEHSANKRRKTAD</sequence>
<dbReference type="eggNOG" id="KOG1951">
    <property type="taxonomic scope" value="Eukaryota"/>
</dbReference>
<feature type="region of interest" description="Disordered" evidence="11">
    <location>
        <begin position="814"/>
        <end position="855"/>
    </location>
</feature>
<dbReference type="GO" id="GO:0030686">
    <property type="term" value="C:90S preribosome"/>
    <property type="evidence" value="ECO:0007669"/>
    <property type="project" value="TreeGrafter"/>
</dbReference>
<dbReference type="GO" id="GO:0003924">
    <property type="term" value="F:GTPase activity"/>
    <property type="evidence" value="ECO:0007669"/>
    <property type="project" value="TreeGrafter"/>
</dbReference>
<feature type="compositionally biased region" description="Acidic residues" evidence="11">
    <location>
        <begin position="593"/>
        <end position="621"/>
    </location>
</feature>
<evidence type="ECO:0000256" key="10">
    <source>
        <dbReference type="ARBA" id="ARBA00061391"/>
    </source>
</evidence>
<gene>
    <name evidence="13" type="ORF">SARC_01011</name>
</gene>
<dbReference type="Gene3D" id="3.40.50.300">
    <property type="entry name" value="P-loop containing nucleotide triphosphate hydrolases"/>
    <property type="match status" value="1"/>
</dbReference>
<dbReference type="FunFam" id="3.40.50.300:FF:000105">
    <property type="entry name" value="BMS1 ribosome biogenesis factor"/>
    <property type="match status" value="1"/>
</dbReference>
<feature type="compositionally biased region" description="Acidic residues" evidence="11">
    <location>
        <begin position="502"/>
        <end position="515"/>
    </location>
</feature>
<dbReference type="SUPFAM" id="SSF52540">
    <property type="entry name" value="P-loop containing nucleoside triphosphate hydrolases"/>
    <property type="match status" value="1"/>
</dbReference>
<keyword evidence="4" id="KW-0547">Nucleotide-binding</keyword>
<evidence type="ECO:0000256" key="1">
    <source>
        <dbReference type="ARBA" id="ARBA00004604"/>
    </source>
</evidence>
<evidence type="ECO:0000313" key="14">
    <source>
        <dbReference type="Proteomes" id="UP000054560"/>
    </source>
</evidence>
<feature type="region of interest" description="Disordered" evidence="11">
    <location>
        <begin position="1"/>
        <end position="38"/>
    </location>
</feature>
<dbReference type="PANTHER" id="PTHR12858">
    <property type="entry name" value="RIBOSOME BIOGENESIS PROTEIN"/>
    <property type="match status" value="1"/>
</dbReference>
<keyword evidence="3" id="KW-0597">Phosphoprotein</keyword>
<keyword evidence="8" id="KW-0539">Nucleus</keyword>
<dbReference type="GeneID" id="25901515"/>
<dbReference type="Proteomes" id="UP000054560">
    <property type="component" value="Unassembled WGS sequence"/>
</dbReference>
<evidence type="ECO:0000259" key="12">
    <source>
        <dbReference type="PROSITE" id="PS51714"/>
    </source>
</evidence>
<name>A0A0L0GCW9_9EUKA</name>
<dbReference type="GO" id="GO:0005654">
    <property type="term" value="C:nucleoplasm"/>
    <property type="evidence" value="ECO:0007669"/>
    <property type="project" value="UniProtKB-ARBA"/>
</dbReference>
<dbReference type="GO" id="GO:0000462">
    <property type="term" value="P:maturation of SSU-rRNA from tricistronic rRNA transcript (SSU-rRNA, 5.8S rRNA, LSU-rRNA)"/>
    <property type="evidence" value="ECO:0007669"/>
    <property type="project" value="TreeGrafter"/>
</dbReference>
<evidence type="ECO:0000256" key="5">
    <source>
        <dbReference type="ARBA" id="ARBA00022801"/>
    </source>
</evidence>
<feature type="domain" description="Bms1-type G" evidence="12">
    <location>
        <begin position="78"/>
        <end position="243"/>
    </location>
</feature>
<dbReference type="InterPro" id="IPR037875">
    <property type="entry name" value="Bms1_N"/>
</dbReference>
<dbReference type="GO" id="GO:0032040">
    <property type="term" value="C:small-subunit processome"/>
    <property type="evidence" value="ECO:0007669"/>
    <property type="project" value="UniProtKB-ARBA"/>
</dbReference>
<dbReference type="PROSITE" id="PS51714">
    <property type="entry name" value="G_BMS1"/>
    <property type="match status" value="1"/>
</dbReference>
<feature type="compositionally biased region" description="Basic and acidic residues" evidence="11">
    <location>
        <begin position="22"/>
        <end position="35"/>
    </location>
</feature>
<dbReference type="CDD" id="cd01882">
    <property type="entry name" value="BMS1"/>
    <property type="match status" value="1"/>
</dbReference>
<feature type="compositionally biased region" description="Acidic residues" evidence="11">
    <location>
        <begin position="824"/>
        <end position="839"/>
    </location>
</feature>
<evidence type="ECO:0000256" key="2">
    <source>
        <dbReference type="ARBA" id="ARBA00022517"/>
    </source>
</evidence>
<evidence type="ECO:0000256" key="4">
    <source>
        <dbReference type="ARBA" id="ARBA00022741"/>
    </source>
</evidence>
<evidence type="ECO:0000256" key="8">
    <source>
        <dbReference type="ARBA" id="ARBA00023242"/>
    </source>
</evidence>
<dbReference type="GO" id="GO:0034511">
    <property type="term" value="F:U3 snoRNA binding"/>
    <property type="evidence" value="ECO:0007669"/>
    <property type="project" value="TreeGrafter"/>
</dbReference>
<organism evidence="13 14">
    <name type="scientific">Sphaeroforma arctica JP610</name>
    <dbReference type="NCBI Taxonomy" id="667725"/>
    <lineage>
        <taxon>Eukaryota</taxon>
        <taxon>Ichthyosporea</taxon>
        <taxon>Ichthyophonida</taxon>
        <taxon>Sphaeroforma</taxon>
    </lineage>
</organism>
<feature type="compositionally biased region" description="Basic and acidic residues" evidence="11">
    <location>
        <begin position="469"/>
        <end position="479"/>
    </location>
</feature>
<evidence type="ECO:0000256" key="3">
    <source>
        <dbReference type="ARBA" id="ARBA00022553"/>
    </source>
</evidence>
<feature type="region of interest" description="Disordered" evidence="11">
    <location>
        <begin position="437"/>
        <end position="659"/>
    </location>
</feature>
<dbReference type="Pfam" id="PF08142">
    <property type="entry name" value="AARP2CN"/>
    <property type="match status" value="1"/>
</dbReference>
<keyword evidence="2" id="KW-0690">Ribosome biogenesis</keyword>
<keyword evidence="6" id="KW-0067">ATP-binding</keyword>
<evidence type="ECO:0000256" key="11">
    <source>
        <dbReference type="SAM" id="MobiDB-lite"/>
    </source>
</evidence>
<dbReference type="InterPro" id="IPR039761">
    <property type="entry name" value="Bms1/Tsr1"/>
</dbReference>
<dbReference type="GO" id="GO:0005524">
    <property type="term" value="F:ATP binding"/>
    <property type="evidence" value="ECO:0007669"/>
    <property type="project" value="UniProtKB-KW"/>
</dbReference>
<dbReference type="RefSeq" id="XP_014160767.1">
    <property type="nucleotide sequence ID" value="XM_014305292.1"/>
</dbReference>
<feature type="compositionally biased region" description="Acidic residues" evidence="11">
    <location>
        <begin position="535"/>
        <end position="553"/>
    </location>
</feature>
<reference evidence="13 14" key="1">
    <citation type="submission" date="2011-02" db="EMBL/GenBank/DDBJ databases">
        <title>The Genome Sequence of Sphaeroforma arctica JP610.</title>
        <authorList>
            <consortium name="The Broad Institute Genome Sequencing Platform"/>
            <person name="Russ C."/>
            <person name="Cuomo C."/>
            <person name="Young S.K."/>
            <person name="Zeng Q."/>
            <person name="Gargeya S."/>
            <person name="Alvarado L."/>
            <person name="Berlin A."/>
            <person name="Chapman S.B."/>
            <person name="Chen Z."/>
            <person name="Freedman E."/>
            <person name="Gellesch M."/>
            <person name="Goldberg J."/>
            <person name="Griggs A."/>
            <person name="Gujja S."/>
            <person name="Heilman E."/>
            <person name="Heiman D."/>
            <person name="Howarth C."/>
            <person name="Mehta T."/>
            <person name="Neiman D."/>
            <person name="Pearson M."/>
            <person name="Roberts A."/>
            <person name="Saif S."/>
            <person name="Shea T."/>
            <person name="Shenoy N."/>
            <person name="Sisk P."/>
            <person name="Stolte C."/>
            <person name="Sykes S."/>
            <person name="White J."/>
            <person name="Yandava C."/>
            <person name="Burger G."/>
            <person name="Gray M.W."/>
            <person name="Holland P.W.H."/>
            <person name="King N."/>
            <person name="Lang F.B.F."/>
            <person name="Roger A.J."/>
            <person name="Ruiz-Trillo I."/>
            <person name="Haas B."/>
            <person name="Nusbaum C."/>
            <person name="Birren B."/>
        </authorList>
    </citation>
    <scope>NUCLEOTIDE SEQUENCE [LARGE SCALE GENOMIC DNA]</scope>
    <source>
        <strain evidence="13 14">JP610</strain>
    </source>
</reference>
<feature type="region of interest" description="Disordered" evidence="11">
    <location>
        <begin position="1272"/>
        <end position="1334"/>
    </location>
</feature>
<proteinExistence type="inferred from homology"/>
<keyword evidence="7" id="KW-0342">GTP-binding</keyword>
<feature type="region of interest" description="Disordered" evidence="11">
    <location>
        <begin position="690"/>
        <end position="716"/>
    </location>
</feature>
<comment type="similarity">
    <text evidence="10">Belongs to the TRAFAC class translation factor GTPase superfamily. Bms1-like GTPase family. BMS1 subfamily.</text>
</comment>
<dbReference type="GO" id="GO:0005525">
    <property type="term" value="F:GTP binding"/>
    <property type="evidence" value="ECO:0007669"/>
    <property type="project" value="UniProtKB-KW"/>
</dbReference>
<comment type="catalytic activity">
    <reaction evidence="9">
        <text>GTP + H2O = GDP + phosphate + H(+)</text>
        <dbReference type="Rhea" id="RHEA:19669"/>
        <dbReference type="ChEBI" id="CHEBI:15377"/>
        <dbReference type="ChEBI" id="CHEBI:15378"/>
        <dbReference type="ChEBI" id="CHEBI:37565"/>
        <dbReference type="ChEBI" id="CHEBI:43474"/>
        <dbReference type="ChEBI" id="CHEBI:58189"/>
    </reaction>
    <physiologicalReaction direction="left-to-right" evidence="9">
        <dbReference type="Rhea" id="RHEA:19670"/>
    </physiologicalReaction>
</comment>
<feature type="compositionally biased region" description="Low complexity" evidence="11">
    <location>
        <begin position="645"/>
        <end position="657"/>
    </location>
</feature>
<dbReference type="InterPro" id="IPR030387">
    <property type="entry name" value="G_Bms1/Tsr1_dom"/>
</dbReference>
<feature type="compositionally biased region" description="Acidic residues" evidence="11">
    <location>
        <begin position="561"/>
        <end position="572"/>
    </location>
</feature>
<dbReference type="InterPro" id="IPR027417">
    <property type="entry name" value="P-loop_NTPase"/>
</dbReference>
<dbReference type="SMART" id="SM00785">
    <property type="entry name" value="AARP2CN"/>
    <property type="match status" value="1"/>
</dbReference>
<protein>
    <recommendedName>
        <fullName evidence="12">Bms1-type G domain-containing protein</fullName>
    </recommendedName>
</protein>
<feature type="compositionally biased region" description="Low complexity" evidence="11">
    <location>
        <begin position="580"/>
        <end position="592"/>
    </location>
</feature>
<evidence type="ECO:0000256" key="7">
    <source>
        <dbReference type="ARBA" id="ARBA00023134"/>
    </source>
</evidence>
<evidence type="ECO:0000256" key="6">
    <source>
        <dbReference type="ARBA" id="ARBA00022840"/>
    </source>
</evidence>
<dbReference type="InterPro" id="IPR012948">
    <property type="entry name" value="AARP2CN"/>
</dbReference>
<evidence type="ECO:0000256" key="9">
    <source>
        <dbReference type="ARBA" id="ARBA00049117"/>
    </source>
</evidence>